<dbReference type="EMBL" id="GGEC01042241">
    <property type="protein sequence ID" value="MBX22725.1"/>
    <property type="molecule type" value="Transcribed_RNA"/>
</dbReference>
<dbReference type="AlphaFoldDB" id="A0A2P2LXN3"/>
<name>A0A2P2LXN3_RHIMU</name>
<accession>A0A2P2LXN3</accession>
<evidence type="ECO:0000313" key="1">
    <source>
        <dbReference type="EMBL" id="MBX22724.1"/>
    </source>
</evidence>
<proteinExistence type="predicted"/>
<reference evidence="1" key="1">
    <citation type="submission" date="2018-02" db="EMBL/GenBank/DDBJ databases">
        <title>Rhizophora mucronata_Transcriptome.</title>
        <authorList>
            <person name="Meera S.P."/>
            <person name="Sreeshan A."/>
            <person name="Augustine A."/>
        </authorList>
    </citation>
    <scope>NUCLEOTIDE SEQUENCE</scope>
    <source>
        <tissue evidence="1">Leaf</tissue>
    </source>
</reference>
<sequence>MFDANARTNIYTMNHNFFGEKHEVRSFTVKKLSTFEISEASETCSELLSLLVQTTRALHNLLY</sequence>
<dbReference type="EMBL" id="GGEC01042240">
    <property type="protein sequence ID" value="MBX22724.1"/>
    <property type="molecule type" value="Transcribed_RNA"/>
</dbReference>
<protein>
    <submittedName>
        <fullName evidence="1">Vacuolar protein sorting-associated protein 33 like</fullName>
    </submittedName>
</protein>
<organism evidence="1">
    <name type="scientific">Rhizophora mucronata</name>
    <name type="common">Asiatic mangrove</name>
    <dbReference type="NCBI Taxonomy" id="61149"/>
    <lineage>
        <taxon>Eukaryota</taxon>
        <taxon>Viridiplantae</taxon>
        <taxon>Streptophyta</taxon>
        <taxon>Embryophyta</taxon>
        <taxon>Tracheophyta</taxon>
        <taxon>Spermatophyta</taxon>
        <taxon>Magnoliopsida</taxon>
        <taxon>eudicotyledons</taxon>
        <taxon>Gunneridae</taxon>
        <taxon>Pentapetalae</taxon>
        <taxon>rosids</taxon>
        <taxon>fabids</taxon>
        <taxon>Malpighiales</taxon>
        <taxon>Rhizophoraceae</taxon>
        <taxon>Rhizophora</taxon>
    </lineage>
</organism>